<dbReference type="EMBL" id="JWZX01002371">
    <property type="protein sequence ID" value="KOO29728.1"/>
    <property type="molecule type" value="Genomic_DNA"/>
</dbReference>
<reference evidence="3" key="1">
    <citation type="journal article" date="2015" name="PLoS Genet.">
        <title>Genome Sequence and Transcriptome Analyses of Chrysochromulina tobin: Metabolic Tools for Enhanced Algal Fitness in the Prominent Order Prymnesiales (Haptophyceae).</title>
        <authorList>
            <person name="Hovde B.T."/>
            <person name="Deodato C.R."/>
            <person name="Hunsperger H.M."/>
            <person name="Ryken S.A."/>
            <person name="Yost W."/>
            <person name="Jha R.K."/>
            <person name="Patterson J."/>
            <person name="Monnat R.J. Jr."/>
            <person name="Barlow S.B."/>
            <person name="Starkenburg S.R."/>
            <person name="Cattolico R.A."/>
        </authorList>
    </citation>
    <scope>NUCLEOTIDE SEQUENCE</scope>
    <source>
        <strain evidence="3">CCMP291</strain>
    </source>
</reference>
<feature type="compositionally biased region" description="Basic and acidic residues" evidence="1">
    <location>
        <begin position="825"/>
        <end position="835"/>
    </location>
</feature>
<feature type="compositionally biased region" description="Basic and acidic residues" evidence="1">
    <location>
        <begin position="899"/>
        <end position="908"/>
    </location>
</feature>
<feature type="compositionally biased region" description="Low complexity" evidence="1">
    <location>
        <begin position="120"/>
        <end position="134"/>
    </location>
</feature>
<feature type="region of interest" description="Disordered" evidence="1">
    <location>
        <begin position="501"/>
        <end position="524"/>
    </location>
</feature>
<evidence type="ECO:0000256" key="1">
    <source>
        <dbReference type="SAM" id="MobiDB-lite"/>
    </source>
</evidence>
<gene>
    <name evidence="2" type="ORF">Ctob_016012</name>
</gene>
<name>A0A0M0JUC5_9EUKA</name>
<feature type="compositionally biased region" description="Basic residues" evidence="1">
    <location>
        <begin position="836"/>
        <end position="847"/>
    </location>
</feature>
<evidence type="ECO:0000313" key="2">
    <source>
        <dbReference type="EMBL" id="KOO29728.1"/>
    </source>
</evidence>
<dbReference type="AlphaFoldDB" id="A0A0M0JUC5"/>
<feature type="compositionally biased region" description="Low complexity" evidence="1">
    <location>
        <begin position="176"/>
        <end position="186"/>
    </location>
</feature>
<proteinExistence type="predicted"/>
<feature type="region of interest" description="Disordered" evidence="1">
    <location>
        <begin position="176"/>
        <end position="223"/>
    </location>
</feature>
<organism evidence="2 3">
    <name type="scientific">Chrysochromulina tobinii</name>
    <dbReference type="NCBI Taxonomy" id="1460289"/>
    <lineage>
        <taxon>Eukaryota</taxon>
        <taxon>Haptista</taxon>
        <taxon>Haptophyta</taxon>
        <taxon>Prymnesiophyceae</taxon>
        <taxon>Prymnesiales</taxon>
        <taxon>Chrysochromulinaceae</taxon>
        <taxon>Chrysochromulina</taxon>
    </lineage>
</organism>
<protein>
    <submittedName>
        <fullName evidence="2">Uncharacterized protein</fullName>
    </submittedName>
</protein>
<feature type="region of interest" description="Disordered" evidence="1">
    <location>
        <begin position="92"/>
        <end position="138"/>
    </location>
</feature>
<sequence length="1153" mass="122918">MSGDVPRTVQVYSRSVSVDAPTKEILAKHGLDESCPPELKLRFQVYKKVAVSAGLVTSDEEEPTALSAHVALALLRDIPHLQSVETSRLIDPEKTLAFHNDSEPREESGIEIEPGPQELDSPAGDGSDDASAAPVRVRGRSTRAEIEALLTHVSSAKTIKNLKIIKVFRQWAGVRGSAASRSAPGGTDESADEIAPETVPVVTTPKGKRPATPKTPKGQASKNLVDKDLTELLAEHDLAHFAPFLLKAGVVTVRAFLKHSCDELFETVTRKHVFPHFKASSVEIKALIAIGLMAPAMMTPPKPTWEQVLKPAAPVVSHSFGASFGPPKAAAAAPPAKPVQRVAFAQSAPTAPVRATRPPTPLARDVNDPLMRAIEQSPNVSVLFARVADSEFKADIFWRLAAALNEPMVQAAQAIDDSPEDGVGVLELILAGKLASGMAEDELHMPDDGIRQVKNRVIAWSRPLLTAQAPRAPAPHGHDGEAPAQEASMASLAGFAAAAASGMGRQHDGKTGEETSASESRLQEAYKDASVRSAIFDLQSVMVSEAKDAEKLAAFKREVERNAKLAPVLASAFHRRPQGAFAMMPRAIELEAAVRDVMSGARQAMRALAESLGTVPPHAEVDALLKAVQAARLHGCSNGQNNLSLKVLADAGAKIDWLSQAAASSKPAGDAAAVAVGRQVAMTMPFLMMSYAALHPWDETVRQTFDLVMAAMARGYGNSGVASAVKNVLLPFLRALEEQMDTFQKSASATLPKLAAVWAKIVAVAPTKAWLSSAESSFSTESNNSEKKEMQALKTEVQTALAALKKAQATPKAPYKPPGAQVKAPEGEKTAEEKKAAKKAKKARQAARKAAREAVRLDAFAQVNVLDQSAENRATRREIKETGRDEQRRRMYLYLRAATHDPPPERQATRRVAFDTGPSAPVRGPKPGKRRPFQVAPAEASAFCVPETAPARPAETGGDEGREGEPGAPTPPSASQAGDRKTTKGPPVETGGALTGQRREAKAQEVPTPVETESPRKQRRFVVLFAGRERPHSLRALQRLGCRADTYELLDGPEQDLSKPTVQSIVLAGVVAGTWDGVFMAPPCASFCPALVPRLRSLTEVKGIQPVPARWSAYLAKHNALVAFVAKVATAADAQGTFWAIENPASRRGGPGA</sequence>
<evidence type="ECO:0000313" key="3">
    <source>
        <dbReference type="Proteomes" id="UP000037460"/>
    </source>
</evidence>
<keyword evidence="3" id="KW-1185">Reference proteome</keyword>
<dbReference type="Proteomes" id="UP000037460">
    <property type="component" value="Unassembled WGS sequence"/>
</dbReference>
<comment type="caution">
    <text evidence="2">The sequence shown here is derived from an EMBL/GenBank/DDBJ whole genome shotgun (WGS) entry which is preliminary data.</text>
</comment>
<accession>A0A0M0JUC5</accession>
<feature type="compositionally biased region" description="Basic and acidic residues" evidence="1">
    <location>
        <begin position="92"/>
        <end position="108"/>
    </location>
</feature>
<feature type="region of interest" description="Disordered" evidence="1">
    <location>
        <begin position="808"/>
        <end position="847"/>
    </location>
</feature>
<feature type="region of interest" description="Disordered" evidence="1">
    <location>
        <begin position="899"/>
        <end position="1015"/>
    </location>
</feature>